<dbReference type="GO" id="GO:0015937">
    <property type="term" value="P:coenzyme A biosynthetic process"/>
    <property type="evidence" value="ECO:0007669"/>
    <property type="project" value="TreeGrafter"/>
</dbReference>
<evidence type="ECO:0008006" key="4">
    <source>
        <dbReference type="Google" id="ProtNLM"/>
    </source>
</evidence>
<organism evidence="2 3">
    <name type="scientific">Trichodelitschia bisporula</name>
    <dbReference type="NCBI Taxonomy" id="703511"/>
    <lineage>
        <taxon>Eukaryota</taxon>
        <taxon>Fungi</taxon>
        <taxon>Dikarya</taxon>
        <taxon>Ascomycota</taxon>
        <taxon>Pezizomycotina</taxon>
        <taxon>Dothideomycetes</taxon>
        <taxon>Dothideomycetes incertae sedis</taxon>
        <taxon>Phaeotrichales</taxon>
        <taxon>Phaeotrichaceae</taxon>
        <taxon>Trichodelitschia</taxon>
    </lineage>
</organism>
<name>A0A6G1I3C2_9PEZI</name>
<dbReference type="AlphaFoldDB" id="A0A6G1I3C2"/>
<evidence type="ECO:0000313" key="3">
    <source>
        <dbReference type="Proteomes" id="UP000799640"/>
    </source>
</evidence>
<dbReference type="Proteomes" id="UP000799640">
    <property type="component" value="Unassembled WGS sequence"/>
</dbReference>
<proteinExistence type="predicted"/>
<dbReference type="PANTHER" id="PTHR10695">
    <property type="entry name" value="DEPHOSPHO-COA KINASE-RELATED"/>
    <property type="match status" value="1"/>
</dbReference>
<evidence type="ECO:0000313" key="2">
    <source>
        <dbReference type="EMBL" id="KAF2402762.1"/>
    </source>
</evidence>
<dbReference type="Gene3D" id="3.40.50.620">
    <property type="entry name" value="HUPs"/>
    <property type="match status" value="1"/>
</dbReference>
<reference evidence="2" key="1">
    <citation type="journal article" date="2020" name="Stud. Mycol.">
        <title>101 Dothideomycetes genomes: a test case for predicting lifestyles and emergence of pathogens.</title>
        <authorList>
            <person name="Haridas S."/>
            <person name="Albert R."/>
            <person name="Binder M."/>
            <person name="Bloem J."/>
            <person name="Labutti K."/>
            <person name="Salamov A."/>
            <person name="Andreopoulos B."/>
            <person name="Baker S."/>
            <person name="Barry K."/>
            <person name="Bills G."/>
            <person name="Bluhm B."/>
            <person name="Cannon C."/>
            <person name="Castanera R."/>
            <person name="Culley D."/>
            <person name="Daum C."/>
            <person name="Ezra D."/>
            <person name="Gonzalez J."/>
            <person name="Henrissat B."/>
            <person name="Kuo A."/>
            <person name="Liang C."/>
            <person name="Lipzen A."/>
            <person name="Lutzoni F."/>
            <person name="Magnuson J."/>
            <person name="Mondo S."/>
            <person name="Nolan M."/>
            <person name="Ohm R."/>
            <person name="Pangilinan J."/>
            <person name="Park H.-J."/>
            <person name="Ramirez L."/>
            <person name="Alfaro M."/>
            <person name="Sun H."/>
            <person name="Tritt A."/>
            <person name="Yoshinaga Y."/>
            <person name="Zwiers L.-H."/>
            <person name="Turgeon B."/>
            <person name="Goodwin S."/>
            <person name="Spatafora J."/>
            <person name="Crous P."/>
            <person name="Grigoriev I."/>
        </authorList>
    </citation>
    <scope>NUCLEOTIDE SEQUENCE</scope>
    <source>
        <strain evidence="2">CBS 262.69</strain>
    </source>
</reference>
<dbReference type="EMBL" id="ML996690">
    <property type="protein sequence ID" value="KAF2402762.1"/>
    <property type="molecule type" value="Genomic_DNA"/>
</dbReference>
<feature type="region of interest" description="Disordered" evidence="1">
    <location>
        <begin position="165"/>
        <end position="191"/>
    </location>
</feature>
<feature type="compositionally biased region" description="Acidic residues" evidence="1">
    <location>
        <begin position="182"/>
        <end position="191"/>
    </location>
</feature>
<dbReference type="SUPFAM" id="SSF52374">
    <property type="entry name" value="Nucleotidylyl transferase"/>
    <property type="match status" value="1"/>
</dbReference>
<gene>
    <name evidence="2" type="ORF">EJ06DRAFT_519787</name>
</gene>
<dbReference type="OrthoDB" id="330671at2759"/>
<evidence type="ECO:0000256" key="1">
    <source>
        <dbReference type="SAM" id="MobiDB-lite"/>
    </source>
</evidence>
<dbReference type="InterPro" id="IPR014729">
    <property type="entry name" value="Rossmann-like_a/b/a_fold"/>
</dbReference>
<keyword evidence="3" id="KW-1185">Reference proteome</keyword>
<protein>
    <recommendedName>
        <fullName evidence="4">Cytidyltransferase-like domain-containing protein</fullName>
    </recommendedName>
</protein>
<accession>A0A6G1I3C2</accession>
<sequence length="390" mass="42877">MAPSEIKPDLLLLPPLPANSPYLTIKRVYTPLPPPPSSLPAELDIALPLPHLTLDSNRAPLFTRTQRALANIYKLIAAVAAAHSIPLAGANALDVRVLILAYPFTFPAWPYKQIGPTYSLEALVLGRWGNLIAVPSPRGAALRDEFLKLRDDWFKWEGAPKIKVISADTDEGPEPNEPGPEPADEPVEAGDDPVRTVVVGGTFDHLHLGHKLLLTMTAFALDSWGFDELDLSGNNEKARMVIGLTAAAQLASKKYAEYLEPWDQRYRAVHGFLEAILRVAYVGPTRDQGRISETWDEGPNGHVVKVDIPRQCMRIEYVEIWDPFGPTITEPEMDALVLSAETRAGGKMVNDKRVEKGWKPLKVLEVDVLDAEEGEGGGAFEMRLGLEDHG</sequence>
<dbReference type="PANTHER" id="PTHR10695:SF46">
    <property type="entry name" value="BIFUNCTIONAL COENZYME A SYNTHASE-RELATED"/>
    <property type="match status" value="1"/>
</dbReference>
<dbReference type="GO" id="GO:0004140">
    <property type="term" value="F:dephospho-CoA kinase activity"/>
    <property type="evidence" value="ECO:0007669"/>
    <property type="project" value="TreeGrafter"/>
</dbReference>